<comment type="caution">
    <text evidence="1">The sequence shown here is derived from an EMBL/GenBank/DDBJ whole genome shotgun (WGS) entry which is preliminary data.</text>
</comment>
<keyword evidence="2" id="KW-1185">Reference proteome</keyword>
<sequence>MKTVEILILGYGWQGKYVDQICRESGINVAATTTSGREETIPFKFDPVNSDPQQYKRLPSAKTVLITFPLPTIESAAIIMGLYNAAHGDKSKWILLGSTRAFVGKPWADRHGPVQPDARYNAEEAFLKLGGCVLNLAGLYGGSRQPQNWIPRVAPTKEALKLKTSLHLIHGLDVARLIVKVSNNFTAGQRWIVTDLRVYDWWELVLGYEAGERLDWVRELILESGCKAVPRPPDMMDRALDSKEVWKQFDMKPLESLFHPK</sequence>
<dbReference type="InterPro" id="IPR036291">
    <property type="entry name" value="NAD(P)-bd_dom_sf"/>
</dbReference>
<dbReference type="Gene3D" id="3.40.50.720">
    <property type="entry name" value="NAD(P)-binding Rossmann-like Domain"/>
    <property type="match status" value="1"/>
</dbReference>
<dbReference type="SUPFAM" id="SSF51735">
    <property type="entry name" value="NAD(P)-binding Rossmann-fold domains"/>
    <property type="match status" value="1"/>
</dbReference>
<evidence type="ECO:0000313" key="1">
    <source>
        <dbReference type="EMBL" id="KAJ3262537.1"/>
    </source>
</evidence>
<proteinExistence type="predicted"/>
<protein>
    <submittedName>
        <fullName evidence="1">Uncharacterized protein</fullName>
    </submittedName>
</protein>
<reference evidence="1" key="1">
    <citation type="submission" date="2020-05" db="EMBL/GenBank/DDBJ databases">
        <title>Phylogenomic resolution of chytrid fungi.</title>
        <authorList>
            <person name="Stajich J.E."/>
            <person name="Amses K."/>
            <person name="Simmons R."/>
            <person name="Seto K."/>
            <person name="Myers J."/>
            <person name="Bonds A."/>
            <person name="Quandt C.A."/>
            <person name="Barry K."/>
            <person name="Liu P."/>
            <person name="Grigoriev I."/>
            <person name="Longcore J.E."/>
            <person name="James T.Y."/>
        </authorList>
    </citation>
    <scope>NUCLEOTIDE SEQUENCE</scope>
    <source>
        <strain evidence="1">PLAUS21</strain>
    </source>
</reference>
<dbReference type="AlphaFoldDB" id="A0AAD5UP76"/>
<dbReference type="EMBL" id="JADGKB010000001">
    <property type="protein sequence ID" value="KAJ3262537.1"/>
    <property type="molecule type" value="Genomic_DNA"/>
</dbReference>
<name>A0AAD5UP76_9FUNG</name>
<evidence type="ECO:0000313" key="2">
    <source>
        <dbReference type="Proteomes" id="UP001210925"/>
    </source>
</evidence>
<dbReference type="PANTHER" id="PTHR40129">
    <property type="entry name" value="KETOPANTOATE REDUCTASE N-TERMINAL DOMAIN-CONTAINING PROTEIN"/>
    <property type="match status" value="1"/>
</dbReference>
<accession>A0AAD5UP76</accession>
<dbReference type="Proteomes" id="UP001210925">
    <property type="component" value="Unassembled WGS sequence"/>
</dbReference>
<gene>
    <name evidence="1" type="ORF">HK103_000066</name>
</gene>
<dbReference type="PANTHER" id="PTHR40129:SF2">
    <property type="entry name" value="KETOPANTOATE REDUCTASE N-TERMINAL DOMAIN-CONTAINING PROTEIN"/>
    <property type="match status" value="1"/>
</dbReference>
<organism evidence="1 2">
    <name type="scientific">Boothiomyces macroporosus</name>
    <dbReference type="NCBI Taxonomy" id="261099"/>
    <lineage>
        <taxon>Eukaryota</taxon>
        <taxon>Fungi</taxon>
        <taxon>Fungi incertae sedis</taxon>
        <taxon>Chytridiomycota</taxon>
        <taxon>Chytridiomycota incertae sedis</taxon>
        <taxon>Chytridiomycetes</taxon>
        <taxon>Rhizophydiales</taxon>
        <taxon>Terramycetaceae</taxon>
        <taxon>Boothiomyces</taxon>
    </lineage>
</organism>